<dbReference type="SUPFAM" id="SSF52733">
    <property type="entry name" value="Nicotinate mononucleotide:5,6-dimethylbenzimidazole phosphoribosyltransferase (CobT)"/>
    <property type="match status" value="1"/>
</dbReference>
<dbReference type="HOGENOM" id="CLU_053134_0_0_2"/>
<dbReference type="Gene3D" id="3.40.50.10210">
    <property type="match status" value="1"/>
</dbReference>
<dbReference type="NCBIfam" id="TIGR00303">
    <property type="entry name" value="nicotinate mononucleotide-dependent phosphoribosyltransferase CobT"/>
    <property type="match status" value="1"/>
</dbReference>
<dbReference type="CDD" id="cd02439">
    <property type="entry name" value="DMB-PRT_CobT"/>
    <property type="match status" value="1"/>
</dbReference>
<dbReference type="KEGG" id="vdi:Vdis_0591"/>
<dbReference type="InterPro" id="IPR003200">
    <property type="entry name" value="Nict_dMeBzImd_PRibTrfase"/>
</dbReference>
<dbReference type="eggNOG" id="arCOG04272">
    <property type="taxonomic scope" value="Archaea"/>
</dbReference>
<dbReference type="PANTHER" id="PTHR38811:SF1">
    <property type="entry name" value="UPF0284 PROTEIN SLL1500"/>
    <property type="match status" value="1"/>
</dbReference>
<gene>
    <name evidence="2" type="ordered locus">Vdis_0591</name>
</gene>
<dbReference type="NCBIfam" id="NF003372">
    <property type="entry name" value="PRK04447.1-5"/>
    <property type="match status" value="1"/>
</dbReference>
<name>E1QUY5_VULDI</name>
<dbReference type="NCBIfam" id="NF003368">
    <property type="entry name" value="PRK04447.1-1"/>
    <property type="match status" value="1"/>
</dbReference>
<dbReference type="RefSeq" id="WP_013335713.1">
    <property type="nucleotide sequence ID" value="NC_014537.1"/>
</dbReference>
<dbReference type="EMBL" id="CP002100">
    <property type="protein sequence ID" value="ADN49988.1"/>
    <property type="molecule type" value="Genomic_DNA"/>
</dbReference>
<accession>E1QUY5</accession>
<dbReference type="GO" id="GO:0008939">
    <property type="term" value="F:nicotinate-nucleotide-dimethylbenzimidazole phosphoribosyltransferase activity"/>
    <property type="evidence" value="ECO:0007669"/>
    <property type="project" value="InterPro"/>
</dbReference>
<dbReference type="STRING" id="572478.Vdis_0591"/>
<keyword evidence="3" id="KW-1185">Reference proteome</keyword>
<evidence type="ECO:0000256" key="1">
    <source>
        <dbReference type="HAMAP-Rule" id="MF_01086"/>
    </source>
</evidence>
<reference evidence="2 3" key="1">
    <citation type="journal article" date="2010" name="Stand. Genomic Sci.">
        <title>Complete genome sequence of Vulcanisaeta distributa type strain (IC-017).</title>
        <authorList>
            <person name="Mavromatis K."/>
            <person name="Sikorski J."/>
            <person name="Pabst E."/>
            <person name="Teshima H."/>
            <person name="Lapidus A."/>
            <person name="Lucas S."/>
            <person name="Nolan M."/>
            <person name="Glavina Del Rio T."/>
            <person name="Cheng J.F."/>
            <person name="Bruce D."/>
            <person name="Goodwin L."/>
            <person name="Pitluck S."/>
            <person name="Liolios K."/>
            <person name="Ivanova N."/>
            <person name="Mikhailova N."/>
            <person name="Pati A."/>
            <person name="Chen A."/>
            <person name="Palaniappan K."/>
            <person name="Land M."/>
            <person name="Hauser L."/>
            <person name="Chang Y.J."/>
            <person name="Jeffries C.D."/>
            <person name="Rohde M."/>
            <person name="Spring S."/>
            <person name="Goker M."/>
            <person name="Wirth R."/>
            <person name="Woyke T."/>
            <person name="Bristow J."/>
            <person name="Eisen J.A."/>
            <person name="Markowitz V."/>
            <person name="Hugenholtz P."/>
            <person name="Klenk H.P."/>
            <person name="Kyrpides N.C."/>
        </authorList>
    </citation>
    <scope>NUCLEOTIDE SEQUENCE [LARGE SCALE GENOMIC DNA]</scope>
    <source>
        <strain evidence="3">DSM 14429 / JCM 11212 / NBRC 100878 / IC-017</strain>
    </source>
</reference>
<dbReference type="HAMAP" id="MF_01086">
    <property type="entry name" value="UPF0284"/>
    <property type="match status" value="1"/>
</dbReference>
<evidence type="ECO:0000313" key="2">
    <source>
        <dbReference type="EMBL" id="ADN49988.1"/>
    </source>
</evidence>
<dbReference type="Pfam" id="PF02277">
    <property type="entry name" value="DBI_PRT"/>
    <property type="match status" value="1"/>
</dbReference>
<keyword evidence="2" id="KW-0808">Transferase</keyword>
<evidence type="ECO:0000313" key="3">
    <source>
        <dbReference type="Proteomes" id="UP000006681"/>
    </source>
</evidence>
<dbReference type="InterPro" id="IPR036087">
    <property type="entry name" value="Nict_dMeBzImd_PRibTrfase_sf"/>
</dbReference>
<protein>
    <recommendedName>
        <fullName evidence="1">UPF0284 protein Vdis_0591</fullName>
    </recommendedName>
</protein>
<dbReference type="GeneID" id="9751511"/>
<reference evidence="3" key="2">
    <citation type="journal article" date="2010" name="Stand. Genomic Sci.">
        <title>Complete genome sequence of Vulcanisaeta distributa type strain (IC-017T).</title>
        <authorList>
            <person name="Mavromatis K."/>
            <person name="Sikorski J."/>
            <person name="Pabst E."/>
            <person name="Teshima H."/>
            <person name="Lapidus A."/>
            <person name="Lucas S."/>
            <person name="Nolan M."/>
            <person name="Glavina Del Rio T."/>
            <person name="Cheng J."/>
            <person name="Bruce D."/>
            <person name="Goodwin L."/>
            <person name="Pitluck S."/>
            <person name="Liolios K."/>
            <person name="Ivanova N."/>
            <person name="Mikhailova N."/>
            <person name="Pati A."/>
            <person name="Chen A."/>
            <person name="Palaniappan K."/>
            <person name="Land M."/>
            <person name="Hauser L."/>
            <person name="Chang Y."/>
            <person name="Jeffries C."/>
            <person name="Rohde M."/>
            <person name="Spring S."/>
            <person name="Goker M."/>
            <person name="Wirth R."/>
            <person name="Woyke T."/>
            <person name="Bristow J."/>
            <person name="Eisen J."/>
            <person name="Markowitz V."/>
            <person name="Hugenholtz P."/>
            <person name="Klenk H."/>
            <person name="Kyrpides N."/>
        </authorList>
    </citation>
    <scope>NUCLEOTIDE SEQUENCE [LARGE SCALE GENOMIC DNA]</scope>
    <source>
        <strain evidence="3">DSM 14429 / JCM 11212 / NBRC 100878 / IC-017</strain>
    </source>
</reference>
<dbReference type="InterPro" id="IPR002805">
    <property type="entry name" value="Nict_dMeBzImd_PRibTrfase_arc"/>
</dbReference>
<organism evidence="2 3">
    <name type="scientific">Vulcanisaeta distributa (strain DSM 14429 / JCM 11212 / NBRC 100878 / IC-017)</name>
    <dbReference type="NCBI Taxonomy" id="572478"/>
    <lineage>
        <taxon>Archaea</taxon>
        <taxon>Thermoproteota</taxon>
        <taxon>Thermoprotei</taxon>
        <taxon>Thermoproteales</taxon>
        <taxon>Thermoproteaceae</taxon>
        <taxon>Vulcanisaeta</taxon>
    </lineage>
</organism>
<dbReference type="PANTHER" id="PTHR38811">
    <property type="match status" value="1"/>
</dbReference>
<comment type="similarity">
    <text evidence="1">Belongs to the UPF0284 family.</text>
</comment>
<dbReference type="Proteomes" id="UP000006681">
    <property type="component" value="Chromosome"/>
</dbReference>
<proteinExistence type="inferred from homology"/>
<sequence length="362" mass="37905">MEAVTVHLGDFSSHMRELSRGFLFTLVIGTTDTSLVPGITIAGAKPELTHYTPAADAEYLVLGRCQVIPTVPMTPDGKPTPALITRAVIKLTGAGVLVVNAGARVRPNIPIIDLQGEPGRDIRTGLAIDRSIVDRVFSNGVILGENLARVSGAIVIGESIPAGTTTAMAFLVAMGYDAWNKMSSASPVNPRDLKIAVVKEALRNAGIDKPLEDPLEAVSRVGDPVIPAMASIAIGAARRGAKVLLAGGTQMAAVLAFIKHVDRGVLNNVAIGTTKWLINDRTADLIGLVREVAHVPVASANLDFSNMPYEGLRAYEGGFVKEGVGAGGVSIAAISKGYSINQLQEVILSNYEELLKGMGNTA</sequence>
<dbReference type="AlphaFoldDB" id="E1QUY5"/>